<evidence type="ECO:0008006" key="6">
    <source>
        <dbReference type="Google" id="ProtNLM"/>
    </source>
</evidence>
<feature type="repeat" description="PPR" evidence="3">
    <location>
        <begin position="276"/>
        <end position="310"/>
    </location>
</feature>
<dbReference type="Pfam" id="PF13041">
    <property type="entry name" value="PPR_2"/>
    <property type="match status" value="1"/>
</dbReference>
<evidence type="ECO:0000256" key="1">
    <source>
        <dbReference type="ARBA" id="ARBA00007626"/>
    </source>
</evidence>
<accession>A0AAV2DA03</accession>
<keyword evidence="2" id="KW-0677">Repeat</keyword>
<evidence type="ECO:0000256" key="2">
    <source>
        <dbReference type="ARBA" id="ARBA00022737"/>
    </source>
</evidence>
<evidence type="ECO:0000256" key="3">
    <source>
        <dbReference type="PROSITE-ProRule" id="PRU00708"/>
    </source>
</evidence>
<reference evidence="4 5" key="1">
    <citation type="submission" date="2024-04" db="EMBL/GenBank/DDBJ databases">
        <authorList>
            <person name="Fracassetti M."/>
        </authorList>
    </citation>
    <scope>NUCLEOTIDE SEQUENCE [LARGE SCALE GENOMIC DNA]</scope>
</reference>
<dbReference type="EMBL" id="OZ034815">
    <property type="protein sequence ID" value="CAL1370701.1"/>
    <property type="molecule type" value="Genomic_DNA"/>
</dbReference>
<dbReference type="PANTHER" id="PTHR47939">
    <property type="entry name" value="MEMBRANE-ASSOCIATED SALT-INDUCIBLE PROTEIN-LIKE"/>
    <property type="match status" value="1"/>
</dbReference>
<dbReference type="Pfam" id="PF12854">
    <property type="entry name" value="PPR_1"/>
    <property type="match status" value="1"/>
</dbReference>
<dbReference type="PROSITE" id="PS51257">
    <property type="entry name" value="PROKAR_LIPOPROTEIN"/>
    <property type="match status" value="1"/>
</dbReference>
<dbReference type="Proteomes" id="UP001497516">
    <property type="component" value="Chromosome 2"/>
</dbReference>
<dbReference type="PANTHER" id="PTHR47939:SF14">
    <property type="entry name" value="PENTATRICOPEPTIDE REPEAT-CONTAINING PROTEIN MITOCHONDRIAL"/>
    <property type="match status" value="1"/>
</dbReference>
<dbReference type="PROSITE" id="PS51375">
    <property type="entry name" value="PPR"/>
    <property type="match status" value="5"/>
</dbReference>
<organism evidence="4 5">
    <name type="scientific">Linum trigynum</name>
    <dbReference type="NCBI Taxonomy" id="586398"/>
    <lineage>
        <taxon>Eukaryota</taxon>
        <taxon>Viridiplantae</taxon>
        <taxon>Streptophyta</taxon>
        <taxon>Embryophyta</taxon>
        <taxon>Tracheophyta</taxon>
        <taxon>Spermatophyta</taxon>
        <taxon>Magnoliopsida</taxon>
        <taxon>eudicotyledons</taxon>
        <taxon>Gunneridae</taxon>
        <taxon>Pentapetalae</taxon>
        <taxon>rosids</taxon>
        <taxon>fabids</taxon>
        <taxon>Malpighiales</taxon>
        <taxon>Linaceae</taxon>
        <taxon>Linum</taxon>
    </lineage>
</organism>
<feature type="repeat" description="PPR" evidence="3">
    <location>
        <begin position="346"/>
        <end position="381"/>
    </location>
</feature>
<dbReference type="NCBIfam" id="TIGR00756">
    <property type="entry name" value="PPR"/>
    <property type="match status" value="3"/>
</dbReference>
<dbReference type="InterPro" id="IPR002885">
    <property type="entry name" value="PPR_rpt"/>
</dbReference>
<dbReference type="InterPro" id="IPR011990">
    <property type="entry name" value="TPR-like_helical_dom_sf"/>
</dbReference>
<dbReference type="AlphaFoldDB" id="A0AAV2DA03"/>
<evidence type="ECO:0000313" key="5">
    <source>
        <dbReference type="Proteomes" id="UP001497516"/>
    </source>
</evidence>
<name>A0AAV2DA03_9ROSI</name>
<gene>
    <name evidence="4" type="ORF">LTRI10_LOCUS12808</name>
</gene>
<feature type="repeat" description="PPR" evidence="3">
    <location>
        <begin position="206"/>
        <end position="240"/>
    </location>
</feature>
<keyword evidence="5" id="KW-1185">Reference proteome</keyword>
<comment type="similarity">
    <text evidence="1">Belongs to the PPR family. P subfamily.</text>
</comment>
<dbReference type="InterPro" id="IPR050667">
    <property type="entry name" value="PPR-containing_protein"/>
</dbReference>
<dbReference type="Gene3D" id="1.25.40.10">
    <property type="entry name" value="Tetratricopeptide repeat domain"/>
    <property type="match status" value="3"/>
</dbReference>
<evidence type="ECO:0000313" key="4">
    <source>
        <dbReference type="EMBL" id="CAL1370701.1"/>
    </source>
</evidence>
<feature type="repeat" description="PPR" evidence="3">
    <location>
        <begin position="311"/>
        <end position="345"/>
    </location>
</feature>
<sequence length="413" mass="46879">MIRHSCLWGRSRQFFLSHSVFSCHSMTTTSQFPSTSSSSSSSSSTIQTSAAHPKLRHKDWLSPQEVFKIFESITDPVSLTSSWNQYCLRRDFKPNELLLTLLVTNLAHTKNFAAIESLMESIKLHRLPLANPLSDDFYFNVIKIYGHSAGRIRKAMETLLDMPQRFNCWPKVRTFNLVLNLLVSAKIFDVAREVYLSAPMLGVEIDACCLNILIKGMCENGDLEGARQVLDEFPQQRCQPNARTFATLMHCLCEKGKVDEAFELLGRMEKEGVDADTVTFNVLISGLRKQGRVEKGMEVLESMKRKGCEPNEASYQEVLYGLLDVGRFQEAREFMSRMVCLGFNPSFVSYKKLIHGICREKLIGEDLDWVLKQMLRQGFVPKMGMWRQMVQTVFSAGNSTSTSQISFVEILGS</sequence>
<feature type="repeat" description="PPR" evidence="3">
    <location>
        <begin position="241"/>
        <end position="275"/>
    </location>
</feature>
<protein>
    <recommendedName>
        <fullName evidence="6">Pentatricopeptide repeat-containing protein</fullName>
    </recommendedName>
</protein>
<proteinExistence type="inferred from homology"/>